<reference evidence="2" key="1">
    <citation type="journal article" date="2020" name="Stud. Mycol.">
        <title>101 Dothideomycetes genomes: a test case for predicting lifestyles and emergence of pathogens.</title>
        <authorList>
            <person name="Haridas S."/>
            <person name="Albert R."/>
            <person name="Binder M."/>
            <person name="Bloem J."/>
            <person name="Labutti K."/>
            <person name="Salamov A."/>
            <person name="Andreopoulos B."/>
            <person name="Baker S."/>
            <person name="Barry K."/>
            <person name="Bills G."/>
            <person name="Bluhm B."/>
            <person name="Cannon C."/>
            <person name="Castanera R."/>
            <person name="Culley D."/>
            <person name="Daum C."/>
            <person name="Ezra D."/>
            <person name="Gonzalez J."/>
            <person name="Henrissat B."/>
            <person name="Kuo A."/>
            <person name="Liang C."/>
            <person name="Lipzen A."/>
            <person name="Lutzoni F."/>
            <person name="Magnuson J."/>
            <person name="Mondo S."/>
            <person name="Nolan M."/>
            <person name="Ohm R."/>
            <person name="Pangilinan J."/>
            <person name="Park H.-J."/>
            <person name="Ramirez L."/>
            <person name="Alfaro M."/>
            <person name="Sun H."/>
            <person name="Tritt A."/>
            <person name="Yoshinaga Y."/>
            <person name="Zwiers L.-H."/>
            <person name="Turgeon B."/>
            <person name="Goodwin S."/>
            <person name="Spatafora J."/>
            <person name="Crous P."/>
            <person name="Grigoriev I."/>
        </authorList>
    </citation>
    <scope>NUCLEOTIDE SEQUENCE</scope>
    <source>
        <strain evidence="2">SCOH1-5</strain>
    </source>
</reference>
<dbReference type="OrthoDB" id="10680591at2759"/>
<keyword evidence="3" id="KW-1185">Reference proteome</keyword>
<feature type="compositionally biased region" description="Polar residues" evidence="1">
    <location>
        <begin position="320"/>
        <end position="336"/>
    </location>
</feature>
<evidence type="ECO:0000313" key="3">
    <source>
        <dbReference type="Proteomes" id="UP000799539"/>
    </source>
</evidence>
<protein>
    <submittedName>
        <fullName evidence="2">Uncharacterized protein</fullName>
    </submittedName>
</protein>
<feature type="region of interest" description="Disordered" evidence="1">
    <location>
        <begin position="1"/>
        <end position="67"/>
    </location>
</feature>
<name>A0A6A6F0L7_9PEZI</name>
<feature type="compositionally biased region" description="Basic and acidic residues" evidence="1">
    <location>
        <begin position="284"/>
        <end position="293"/>
    </location>
</feature>
<gene>
    <name evidence="2" type="ORF">CERZMDRAFT_118887</name>
</gene>
<accession>A0A6A6F0L7</accession>
<feature type="compositionally biased region" description="Polar residues" evidence="1">
    <location>
        <begin position="299"/>
        <end position="310"/>
    </location>
</feature>
<dbReference type="Proteomes" id="UP000799539">
    <property type="component" value="Unassembled WGS sequence"/>
</dbReference>
<evidence type="ECO:0000256" key="1">
    <source>
        <dbReference type="SAM" id="MobiDB-lite"/>
    </source>
</evidence>
<organism evidence="2 3">
    <name type="scientific">Cercospora zeae-maydis SCOH1-5</name>
    <dbReference type="NCBI Taxonomy" id="717836"/>
    <lineage>
        <taxon>Eukaryota</taxon>
        <taxon>Fungi</taxon>
        <taxon>Dikarya</taxon>
        <taxon>Ascomycota</taxon>
        <taxon>Pezizomycotina</taxon>
        <taxon>Dothideomycetes</taxon>
        <taxon>Dothideomycetidae</taxon>
        <taxon>Mycosphaerellales</taxon>
        <taxon>Mycosphaerellaceae</taxon>
        <taxon>Cercospora</taxon>
    </lineage>
</organism>
<evidence type="ECO:0000313" key="2">
    <source>
        <dbReference type="EMBL" id="KAF2208018.1"/>
    </source>
</evidence>
<sequence length="823" mass="90347">MARVYHSPQEPAPTRSTEATGSKPRPRRMRFSGDDEANVCRRRTGRTTTELKPRGEQQQNSRPPPREVLERYRQLWLDRSADDNGASANQLHAGYQAANDAFVILYCTPSTTDKDLRSQIGIINSTKFEWHQELEGPRLYAVFGQDAFTRSFLKHLRDFARLRQRVSIGNAEDTGLSPLAFEKALELLMSARAHRISGAQYVRGTSQAAGWQPLDCRRAANMAVERLGALLPEQANHQSRRLPDITPQTAEAHENAGTADEDEPSGTAPSHDESNHNTPTTESEVDRTIQSDHDAEDNCAQQGDTGTEGSVATPERGRQAPTTPRHSACSDASTRLPSFPSSPASSFAHFDAQTSHAGLDTFDDFQLPTAPATLDNHRNSYGLGAMPRPERKKLCRRASPTPIDHGHGHISRFKRTRIDRNALDVAVPRDFLGHFVSPPYILHEQPSRSGTADTSTLVVHNVTLQTSSASAPLHAIALIAPPGDIQAGEDDAQQTSVADGTGDEATAWRSAKSWMLAEVGLDNDEFSVELFSTALELSSQARDHAHRVLRSALPPTLSEKLQGHPAAASSYNHPQHVLDVRDEDPQGLVQCVAAAVCLITATDVPEDIHVWAWVGAMAAVTSYSSRTSDFLDFVEMPCLPDKASTSRVSAADSPKATFQFEATVTDGHRIFLSEIALLRDQTHALGNYIRHLQSIRECSQSAMTMSVPHLEAAAITKLDEKIRAWQDMLDRLSPIDDAEEYSVVRTQLEDAKQKRSAAGHNSSKMLAALKAWANQSIGEADAFQLRLLKRCDAMMERFAQQGRAVLVEAQSLVAEARSRDCSL</sequence>
<feature type="compositionally biased region" description="Low complexity" evidence="1">
    <location>
        <begin position="337"/>
        <end position="347"/>
    </location>
</feature>
<dbReference type="EMBL" id="ML992698">
    <property type="protein sequence ID" value="KAF2208018.1"/>
    <property type="molecule type" value="Genomic_DNA"/>
</dbReference>
<dbReference type="AlphaFoldDB" id="A0A6A6F0L7"/>
<proteinExistence type="predicted"/>
<feature type="region of interest" description="Disordered" evidence="1">
    <location>
        <begin position="252"/>
        <end position="347"/>
    </location>
</feature>